<evidence type="ECO:0000256" key="1">
    <source>
        <dbReference type="SAM" id="Phobius"/>
    </source>
</evidence>
<dbReference type="AlphaFoldDB" id="A0AAU7W5C8"/>
<dbReference type="EMBL" id="CP158374">
    <property type="protein sequence ID" value="XBX81195.1"/>
    <property type="molecule type" value="Genomic_DNA"/>
</dbReference>
<feature type="transmembrane region" description="Helical" evidence="1">
    <location>
        <begin position="85"/>
        <end position="103"/>
    </location>
</feature>
<keyword evidence="1" id="KW-1133">Transmembrane helix</keyword>
<sequence>MAETVTARFERGTRVVVHQFIRRNDDTDTDSLDGWVVFHSEAVIVIANTPDWADLDPEDYYTATFPLDEVIVSPFTPERAETGSTNVAATLLLVAAALVFWGVLGRAPILIAAGVLLAGPVLVVLLVQGATRKDFTS</sequence>
<proteinExistence type="predicted"/>
<reference evidence="2" key="1">
    <citation type="submission" date="2024-05" db="EMBL/GenBank/DDBJ databases">
        <authorList>
            <person name="Yu L."/>
        </authorList>
    </citation>
    <scope>NUCLEOTIDE SEQUENCE</scope>
    <source>
        <strain evidence="2">G08B096</strain>
    </source>
</reference>
<protein>
    <submittedName>
        <fullName evidence="2">Uncharacterized protein</fullName>
    </submittedName>
</protein>
<keyword evidence="1" id="KW-0472">Membrane</keyword>
<evidence type="ECO:0000313" key="2">
    <source>
        <dbReference type="EMBL" id="XBX81195.1"/>
    </source>
</evidence>
<accession>A0AAU7W5C8</accession>
<dbReference type="RefSeq" id="WP_350347217.1">
    <property type="nucleotide sequence ID" value="NZ_CP158374.1"/>
</dbReference>
<organism evidence="2">
    <name type="scientific">Agromyces sp. G08B096</name>
    <dbReference type="NCBI Taxonomy" id="3156399"/>
    <lineage>
        <taxon>Bacteria</taxon>
        <taxon>Bacillati</taxon>
        <taxon>Actinomycetota</taxon>
        <taxon>Actinomycetes</taxon>
        <taxon>Micrococcales</taxon>
        <taxon>Microbacteriaceae</taxon>
        <taxon>Agromyces</taxon>
    </lineage>
</organism>
<keyword evidence="1" id="KW-0812">Transmembrane</keyword>
<gene>
    <name evidence="2" type="ORF">ABIQ69_11310</name>
</gene>
<feature type="transmembrane region" description="Helical" evidence="1">
    <location>
        <begin position="109"/>
        <end position="127"/>
    </location>
</feature>
<name>A0AAU7W5C8_9MICO</name>